<accession>A0AAN9ESC8</accession>
<keyword evidence="3" id="KW-0479">Metal-binding</keyword>
<dbReference type="PANTHER" id="PTHR15710">
    <property type="entry name" value="E3 UBIQUITIN-PROTEIN LIGASE PRAJA"/>
    <property type="match status" value="1"/>
</dbReference>
<comment type="caution">
    <text evidence="8">The sequence shown here is derived from an EMBL/GenBank/DDBJ whole genome shotgun (WGS) entry which is preliminary data.</text>
</comment>
<evidence type="ECO:0000259" key="7">
    <source>
        <dbReference type="PROSITE" id="PS50089"/>
    </source>
</evidence>
<evidence type="ECO:0000256" key="3">
    <source>
        <dbReference type="ARBA" id="ARBA00022723"/>
    </source>
</evidence>
<dbReference type="InterPro" id="IPR001841">
    <property type="entry name" value="Znf_RING"/>
</dbReference>
<protein>
    <recommendedName>
        <fullName evidence="2">RING-type E3 ubiquitin transferase</fullName>
        <ecNumber evidence="2">2.3.2.27</ecNumber>
    </recommendedName>
</protein>
<evidence type="ECO:0000256" key="2">
    <source>
        <dbReference type="ARBA" id="ARBA00012483"/>
    </source>
</evidence>
<dbReference type="AlphaFoldDB" id="A0AAN9ESC8"/>
<keyword evidence="4 6" id="KW-0863">Zinc-finger</keyword>
<evidence type="ECO:0000256" key="4">
    <source>
        <dbReference type="ARBA" id="ARBA00022771"/>
    </source>
</evidence>
<evidence type="ECO:0000256" key="1">
    <source>
        <dbReference type="ARBA" id="ARBA00000900"/>
    </source>
</evidence>
<reference evidence="8 9" key="1">
    <citation type="submission" date="2024-01" db="EMBL/GenBank/DDBJ databases">
        <title>The genomes of 5 underutilized Papilionoideae crops provide insights into root nodulation and disease resistanc.</title>
        <authorList>
            <person name="Yuan L."/>
        </authorList>
    </citation>
    <scope>NUCLEOTIDE SEQUENCE [LARGE SCALE GENOMIC DNA]</scope>
    <source>
        <strain evidence="8">ZHUSHIDOU_FW_LH</strain>
        <tissue evidence="8">Leaf</tissue>
    </source>
</reference>
<dbReference type="Proteomes" id="UP001372338">
    <property type="component" value="Unassembled WGS sequence"/>
</dbReference>
<evidence type="ECO:0000256" key="5">
    <source>
        <dbReference type="ARBA" id="ARBA00022833"/>
    </source>
</evidence>
<dbReference type="Gene3D" id="3.30.40.10">
    <property type="entry name" value="Zinc/RING finger domain, C3HC4 (zinc finger)"/>
    <property type="match status" value="1"/>
</dbReference>
<dbReference type="EMBL" id="JAYWIO010000005">
    <property type="protein sequence ID" value="KAK7260235.1"/>
    <property type="molecule type" value="Genomic_DNA"/>
</dbReference>
<dbReference type="PROSITE" id="PS50089">
    <property type="entry name" value="ZF_RING_2"/>
    <property type="match status" value="1"/>
</dbReference>
<keyword evidence="9" id="KW-1185">Reference proteome</keyword>
<evidence type="ECO:0000313" key="8">
    <source>
        <dbReference type="EMBL" id="KAK7260235.1"/>
    </source>
</evidence>
<feature type="domain" description="RING-type" evidence="7">
    <location>
        <begin position="50"/>
        <end position="97"/>
    </location>
</feature>
<dbReference type="InterPro" id="IPR013083">
    <property type="entry name" value="Znf_RING/FYVE/PHD"/>
</dbReference>
<dbReference type="SMART" id="SM00184">
    <property type="entry name" value="RING"/>
    <property type="match status" value="1"/>
</dbReference>
<dbReference type="GO" id="GO:0061630">
    <property type="term" value="F:ubiquitin protein ligase activity"/>
    <property type="evidence" value="ECO:0007669"/>
    <property type="project" value="UniProtKB-EC"/>
</dbReference>
<dbReference type="GO" id="GO:0008270">
    <property type="term" value="F:zinc ion binding"/>
    <property type="evidence" value="ECO:0007669"/>
    <property type="project" value="UniProtKB-KW"/>
</dbReference>
<evidence type="ECO:0000256" key="6">
    <source>
        <dbReference type="PROSITE-ProRule" id="PRU00175"/>
    </source>
</evidence>
<organism evidence="8 9">
    <name type="scientific">Crotalaria pallida</name>
    <name type="common">Smooth rattlebox</name>
    <name type="synonym">Crotalaria striata</name>
    <dbReference type="NCBI Taxonomy" id="3830"/>
    <lineage>
        <taxon>Eukaryota</taxon>
        <taxon>Viridiplantae</taxon>
        <taxon>Streptophyta</taxon>
        <taxon>Embryophyta</taxon>
        <taxon>Tracheophyta</taxon>
        <taxon>Spermatophyta</taxon>
        <taxon>Magnoliopsida</taxon>
        <taxon>eudicotyledons</taxon>
        <taxon>Gunneridae</taxon>
        <taxon>Pentapetalae</taxon>
        <taxon>rosids</taxon>
        <taxon>fabids</taxon>
        <taxon>Fabales</taxon>
        <taxon>Fabaceae</taxon>
        <taxon>Papilionoideae</taxon>
        <taxon>50 kb inversion clade</taxon>
        <taxon>genistoids sensu lato</taxon>
        <taxon>core genistoids</taxon>
        <taxon>Crotalarieae</taxon>
        <taxon>Crotalaria</taxon>
    </lineage>
</organism>
<sequence length="105" mass="12042">MFPLYLGLVVEMEDHDHDIFQIPPVRMIPASNEAIIQSLKTSKLPPESFCSICMSEDDEDDDDKEEVEFSAMPCGHGFHHRCIVQWLNTSHMCPICRYTLPTTND</sequence>
<dbReference type="EC" id="2.3.2.27" evidence="2"/>
<comment type="catalytic activity">
    <reaction evidence="1">
        <text>S-ubiquitinyl-[E2 ubiquitin-conjugating enzyme]-L-cysteine + [acceptor protein]-L-lysine = [E2 ubiquitin-conjugating enzyme]-L-cysteine + N(6)-ubiquitinyl-[acceptor protein]-L-lysine.</text>
        <dbReference type="EC" id="2.3.2.27"/>
    </reaction>
</comment>
<dbReference type="SUPFAM" id="SSF57850">
    <property type="entry name" value="RING/U-box"/>
    <property type="match status" value="1"/>
</dbReference>
<name>A0AAN9ESC8_CROPI</name>
<evidence type="ECO:0000313" key="9">
    <source>
        <dbReference type="Proteomes" id="UP001372338"/>
    </source>
</evidence>
<dbReference type="PANTHER" id="PTHR15710:SF77">
    <property type="entry name" value="RING-H2 FINGER PROTEIN ATL21B"/>
    <property type="match status" value="1"/>
</dbReference>
<keyword evidence="5" id="KW-0862">Zinc</keyword>
<dbReference type="GO" id="GO:0005737">
    <property type="term" value="C:cytoplasm"/>
    <property type="evidence" value="ECO:0007669"/>
    <property type="project" value="TreeGrafter"/>
</dbReference>
<proteinExistence type="predicted"/>
<dbReference type="GO" id="GO:0016567">
    <property type="term" value="P:protein ubiquitination"/>
    <property type="evidence" value="ECO:0007669"/>
    <property type="project" value="TreeGrafter"/>
</dbReference>
<gene>
    <name evidence="8" type="ORF">RIF29_26116</name>
</gene>
<dbReference type="Pfam" id="PF13639">
    <property type="entry name" value="zf-RING_2"/>
    <property type="match status" value="1"/>
</dbReference>